<keyword evidence="2" id="KW-1133">Transmembrane helix</keyword>
<dbReference type="OrthoDB" id="344843at2"/>
<keyword evidence="2" id="KW-0472">Membrane</keyword>
<reference evidence="3" key="3">
    <citation type="submission" date="2023-10" db="EMBL/GenBank/DDBJ databases">
        <authorList>
            <person name="Picardeau M."/>
            <person name="Thibeaux R."/>
        </authorList>
    </citation>
    <scope>NUCLEOTIDE SEQUENCE</scope>
    <source>
        <strain evidence="3">ATI7-C-A5</strain>
    </source>
</reference>
<protein>
    <recommendedName>
        <fullName evidence="6">Iron dicitrate transport regulator FecR</fullName>
    </recommendedName>
</protein>
<name>A0A2N0B9Z3_9LEPT</name>
<evidence type="ECO:0000313" key="4">
    <source>
        <dbReference type="EMBL" id="PJZ93377.1"/>
    </source>
</evidence>
<dbReference type="EMBL" id="NPEF02000011">
    <property type="protein sequence ID" value="MDV6236024.1"/>
    <property type="molecule type" value="Genomic_DNA"/>
</dbReference>
<organism evidence="4">
    <name type="scientific">Leptospira ellisii</name>
    <dbReference type="NCBI Taxonomy" id="2023197"/>
    <lineage>
        <taxon>Bacteria</taxon>
        <taxon>Pseudomonadati</taxon>
        <taxon>Spirochaetota</taxon>
        <taxon>Spirochaetia</taxon>
        <taxon>Leptospirales</taxon>
        <taxon>Leptospiraceae</taxon>
        <taxon>Leptospira</taxon>
    </lineage>
</organism>
<evidence type="ECO:0008006" key="6">
    <source>
        <dbReference type="Google" id="ProtNLM"/>
    </source>
</evidence>
<proteinExistence type="predicted"/>
<keyword evidence="2" id="KW-0812">Transmembrane</keyword>
<comment type="caution">
    <text evidence="4">The sequence shown here is derived from an EMBL/GenBank/DDBJ whole genome shotgun (WGS) entry which is preliminary data.</text>
</comment>
<sequence>MNPYSKFRKEIHVGFASFAILSASLFLFWREGAVDLDWGKKESVGNITFKYRTAQRKLSDRMVWQDVEQNFPIFNHDSVRTDELSEAVVTLVSGTKFELDPRSMIVINLKEEEEMFGLEEGSVKVHSSKTVRLVSGKTEFKSVDQSLFRITREEKDGENLIEVEKGNLKWIQGGGETVTVPEGRYVKISQDVLSTVGEDWNLEEPPDNHRIFPESGEAKVGFRWKANSQNSSGVLEVALSRNFHPLILKKEFKGETSEASLPEGIYYWRLSSPDRKKLSSVRKFRILPNPPVTLLFPLKNTNLEGNELQSFRWKPSRLATGYILEISESPDFKTGLRQLTVFKTSISIPLSGGKYHWRVRSFSGLPGTESVSEIRSFQVEKGASAADHDPNDVALKNETDPSRNGSDSSENKRNETASDVPVLAFPAKGKTVDMTGKDSIVFRWKHTSVSKDVKWSLTLYGGSGDSILKRNVQGESFRLTDLSVLDVGKFSWSLTPQDGNGEKRAVAEFKIVLREELAAPETKSSGKRGE</sequence>
<feature type="compositionally biased region" description="Basic and acidic residues" evidence="1">
    <location>
        <begin position="386"/>
        <end position="401"/>
    </location>
</feature>
<dbReference type="Proteomes" id="UP000232122">
    <property type="component" value="Unassembled WGS sequence"/>
</dbReference>
<reference evidence="3 5" key="2">
    <citation type="journal article" date="2018" name="Microb. Genom.">
        <title>Deciphering the unexplored Leptospira diversity from soils uncovers genomic evolution to virulence.</title>
        <authorList>
            <person name="Thibeaux R."/>
            <person name="Iraola G."/>
            <person name="Ferres I."/>
            <person name="Bierque E."/>
            <person name="Girault D."/>
            <person name="Soupe-Gilbert M.E."/>
            <person name="Picardeau M."/>
            <person name="Goarant C."/>
        </authorList>
    </citation>
    <scope>NUCLEOTIDE SEQUENCE [LARGE SCALE GENOMIC DNA]</scope>
    <source>
        <strain evidence="3 5">ATI7-C-A5</strain>
    </source>
</reference>
<accession>A0A2N0BQI8</accession>
<evidence type="ECO:0000313" key="5">
    <source>
        <dbReference type="Proteomes" id="UP000232122"/>
    </source>
</evidence>
<dbReference type="RefSeq" id="WP_100745408.1">
    <property type="nucleotide sequence ID" value="NZ_NPEF02000011.1"/>
</dbReference>
<feature type="transmembrane region" description="Helical" evidence="2">
    <location>
        <begin position="12"/>
        <end position="29"/>
    </location>
</feature>
<keyword evidence="5" id="KW-1185">Reference proteome</keyword>
<evidence type="ECO:0000256" key="2">
    <source>
        <dbReference type="SAM" id="Phobius"/>
    </source>
</evidence>
<reference evidence="4" key="1">
    <citation type="submission" date="2017-07" db="EMBL/GenBank/DDBJ databases">
        <title>Leptospira spp. isolated from tropical soils.</title>
        <authorList>
            <person name="Thibeaux R."/>
            <person name="Iraola G."/>
            <person name="Ferres I."/>
            <person name="Bierque E."/>
            <person name="Girault D."/>
            <person name="Soupe-Gilbert M.-E."/>
            <person name="Picardeau M."/>
            <person name="Goarant C."/>
        </authorList>
    </citation>
    <scope>NUCLEOTIDE SEQUENCE [LARGE SCALE GENOMIC DNA]</scope>
    <source>
        <strain evidence="4">ATI7-C-A5</strain>
    </source>
</reference>
<feature type="region of interest" description="Disordered" evidence="1">
    <location>
        <begin position="380"/>
        <end position="420"/>
    </location>
</feature>
<evidence type="ECO:0000256" key="1">
    <source>
        <dbReference type="SAM" id="MobiDB-lite"/>
    </source>
</evidence>
<gene>
    <name evidence="3" type="ORF">CH379_010360</name>
    <name evidence="4" type="ORF">CH379_08070</name>
</gene>
<accession>A0A2N0B9Z3</accession>
<evidence type="ECO:0000313" key="3">
    <source>
        <dbReference type="EMBL" id="MDV6236024.1"/>
    </source>
</evidence>
<dbReference type="EMBL" id="NPEF01000065">
    <property type="protein sequence ID" value="PJZ93377.1"/>
    <property type="molecule type" value="Genomic_DNA"/>
</dbReference>
<dbReference type="InterPro" id="IPR013783">
    <property type="entry name" value="Ig-like_fold"/>
</dbReference>
<dbReference type="Gene3D" id="2.60.40.10">
    <property type="entry name" value="Immunoglobulins"/>
    <property type="match status" value="1"/>
</dbReference>
<dbReference type="AlphaFoldDB" id="A0A2N0B9Z3"/>